<dbReference type="Pfam" id="PF13450">
    <property type="entry name" value="NAD_binding_8"/>
    <property type="match status" value="1"/>
</dbReference>
<dbReference type="PANTHER" id="PTHR42877:SF8">
    <property type="entry name" value="MONOOXYGENASE"/>
    <property type="match status" value="1"/>
</dbReference>
<protein>
    <submittedName>
        <fullName evidence="3">FAD/NAD(P)-binding domain-containing protein</fullName>
    </submittedName>
</protein>
<sequence>MADDVIAPGANHADTATGKEKDPVPPFGHRRIAQPIHSERPMKIICIGAGASGLLFAYKLQRSFEKFELAIYEKNTDIAGTWFENRYPGCACDVPSHNYTWSFEPWTEWQATYSGSKQIYTYFDNFCNKYGLRKYCYVQHEVVGAVWNPSKSGYDVSVKDVASDVVFTDHCDILINAGGILNSWRWPAIPGLHSFKGPLLHTANYDESVDLSGKHVGLIGNGSSGIQVLPAIQPIVSKITTFIRESTWVSPVQGLEDKVFTEEEKQQFRDNPDVLLEYRRSYERGLNTQFGIFLRDTSIQRETRNYMTQAMKDKLQNPDLETKLIPTWAVGCRRLTPGVGYLESLSKENVKVVYGEINEITPHGCVCDDGNEYRVDVLICATGFDTSFRPRFPIINPAGKNLQDAWTEEAKGYLGIAAPDFPNYLHFLGPNCPIGNGPLLSAIETQADYMLKMCDRWQTENWATFTPKMAAVDEFIAHKDQFMKHTVWEEECRSWYKNNSVSGKVSALWPGSTLHYMEALKDVRYDDWSIEYEGNRFAWLGNGYSQCELDEKADTGYYIRNEDDGPFLSRGKARKVETKHGYNVDKGGANFFDALTGKAAASRL</sequence>
<accession>A0A8E2DXR5</accession>
<reference evidence="3 4" key="1">
    <citation type="journal article" date="2016" name="Nat. Commun.">
        <title>Ectomycorrhizal ecology is imprinted in the genome of the dominant symbiotic fungus Cenococcum geophilum.</title>
        <authorList>
            <consortium name="DOE Joint Genome Institute"/>
            <person name="Peter M."/>
            <person name="Kohler A."/>
            <person name="Ohm R.A."/>
            <person name="Kuo A."/>
            <person name="Krutzmann J."/>
            <person name="Morin E."/>
            <person name="Arend M."/>
            <person name="Barry K.W."/>
            <person name="Binder M."/>
            <person name="Choi C."/>
            <person name="Clum A."/>
            <person name="Copeland A."/>
            <person name="Grisel N."/>
            <person name="Haridas S."/>
            <person name="Kipfer T."/>
            <person name="LaButti K."/>
            <person name="Lindquist E."/>
            <person name="Lipzen A."/>
            <person name="Maire R."/>
            <person name="Meier B."/>
            <person name="Mihaltcheva S."/>
            <person name="Molinier V."/>
            <person name="Murat C."/>
            <person name="Poggeler S."/>
            <person name="Quandt C.A."/>
            <person name="Sperisen C."/>
            <person name="Tritt A."/>
            <person name="Tisserant E."/>
            <person name="Crous P.W."/>
            <person name="Henrissat B."/>
            <person name="Nehls U."/>
            <person name="Egli S."/>
            <person name="Spatafora J.W."/>
            <person name="Grigoriev I.V."/>
            <person name="Martin F.M."/>
        </authorList>
    </citation>
    <scope>NUCLEOTIDE SEQUENCE [LARGE SCALE GENOMIC DNA]</scope>
    <source>
        <strain evidence="3 4">CBS 459.81</strain>
    </source>
</reference>
<evidence type="ECO:0000313" key="3">
    <source>
        <dbReference type="EMBL" id="OCK73687.1"/>
    </source>
</evidence>
<evidence type="ECO:0000256" key="2">
    <source>
        <dbReference type="SAM" id="MobiDB-lite"/>
    </source>
</evidence>
<dbReference type="InterPro" id="IPR036188">
    <property type="entry name" value="FAD/NAD-bd_sf"/>
</dbReference>
<dbReference type="PANTHER" id="PTHR42877">
    <property type="entry name" value="L-ORNITHINE N(5)-MONOOXYGENASE-RELATED"/>
    <property type="match status" value="1"/>
</dbReference>
<evidence type="ECO:0000313" key="4">
    <source>
        <dbReference type="Proteomes" id="UP000250266"/>
    </source>
</evidence>
<organism evidence="3 4">
    <name type="scientific">Lepidopterella palustris CBS 459.81</name>
    <dbReference type="NCBI Taxonomy" id="1314670"/>
    <lineage>
        <taxon>Eukaryota</taxon>
        <taxon>Fungi</taxon>
        <taxon>Dikarya</taxon>
        <taxon>Ascomycota</taxon>
        <taxon>Pezizomycotina</taxon>
        <taxon>Dothideomycetes</taxon>
        <taxon>Pleosporomycetidae</taxon>
        <taxon>Mytilinidiales</taxon>
        <taxon>Argynnaceae</taxon>
        <taxon>Lepidopterella</taxon>
    </lineage>
</organism>
<name>A0A8E2DXR5_9PEZI</name>
<dbReference type="Proteomes" id="UP000250266">
    <property type="component" value="Unassembled WGS sequence"/>
</dbReference>
<dbReference type="AlphaFoldDB" id="A0A8E2DXR5"/>
<gene>
    <name evidence="3" type="ORF">K432DRAFT_410486</name>
</gene>
<dbReference type="OrthoDB" id="74360at2759"/>
<dbReference type="Gene3D" id="3.50.50.60">
    <property type="entry name" value="FAD/NAD(P)-binding domain"/>
    <property type="match status" value="3"/>
</dbReference>
<feature type="region of interest" description="Disordered" evidence="2">
    <location>
        <begin position="1"/>
        <end position="27"/>
    </location>
</feature>
<comment type="similarity">
    <text evidence="1">Belongs to the FAD-binding monooxygenase family.</text>
</comment>
<keyword evidence="4" id="KW-1185">Reference proteome</keyword>
<dbReference type="EMBL" id="KV745685">
    <property type="protein sequence ID" value="OCK73687.1"/>
    <property type="molecule type" value="Genomic_DNA"/>
</dbReference>
<dbReference type="SUPFAM" id="SSF51905">
    <property type="entry name" value="FAD/NAD(P)-binding domain"/>
    <property type="match status" value="2"/>
</dbReference>
<proteinExistence type="inferred from homology"/>
<evidence type="ECO:0000256" key="1">
    <source>
        <dbReference type="ARBA" id="ARBA00010139"/>
    </source>
</evidence>
<dbReference type="InterPro" id="IPR051209">
    <property type="entry name" value="FAD-bind_Monooxygenase_sf"/>
</dbReference>